<dbReference type="EMBL" id="LBMM01012924">
    <property type="protein sequence ID" value="KMQ85925.1"/>
    <property type="molecule type" value="Genomic_DNA"/>
</dbReference>
<proteinExistence type="predicted"/>
<dbReference type="Proteomes" id="UP000036403">
    <property type="component" value="Unassembled WGS sequence"/>
</dbReference>
<gene>
    <name evidence="2" type="ORF">RF55_15259</name>
</gene>
<evidence type="ECO:0000313" key="2">
    <source>
        <dbReference type="EMBL" id="KMQ85925.1"/>
    </source>
</evidence>
<reference evidence="2 3" key="1">
    <citation type="submission" date="2015-04" db="EMBL/GenBank/DDBJ databases">
        <title>Lasius niger genome sequencing.</title>
        <authorList>
            <person name="Konorov E.A."/>
            <person name="Nikitin M.A."/>
            <person name="Kirill M.V."/>
            <person name="Chang P."/>
        </authorList>
    </citation>
    <scope>NUCLEOTIDE SEQUENCE [LARGE SCALE GENOMIC DNA]</scope>
    <source>
        <tissue evidence="2">Whole</tissue>
    </source>
</reference>
<sequence>MSMEQELAQINIQLKKNKSKFTQKNSRFGGIGQIIHCIGFNEMIPAETNEEPQPETKEYKVKEYSQGPIPMTPRQTRSTAKTVSSNPPPTPGSSNPRKLPESGEPSALNETYEILFHNTLPEVSLRFCLDSAKEMLILSS</sequence>
<evidence type="ECO:0000313" key="3">
    <source>
        <dbReference type="Proteomes" id="UP000036403"/>
    </source>
</evidence>
<feature type="compositionally biased region" description="Basic and acidic residues" evidence="1">
    <location>
        <begin position="54"/>
        <end position="63"/>
    </location>
</feature>
<dbReference type="AlphaFoldDB" id="A0A0J7MZQ0"/>
<protein>
    <submittedName>
        <fullName evidence="2">Beta-n-like protein</fullName>
    </submittedName>
</protein>
<dbReference type="PaxDb" id="67767-A0A0J7MZQ0"/>
<feature type="compositionally biased region" description="Polar residues" evidence="1">
    <location>
        <begin position="73"/>
        <end position="83"/>
    </location>
</feature>
<organism evidence="2 3">
    <name type="scientific">Lasius niger</name>
    <name type="common">Black garden ant</name>
    <dbReference type="NCBI Taxonomy" id="67767"/>
    <lineage>
        <taxon>Eukaryota</taxon>
        <taxon>Metazoa</taxon>
        <taxon>Ecdysozoa</taxon>
        <taxon>Arthropoda</taxon>
        <taxon>Hexapoda</taxon>
        <taxon>Insecta</taxon>
        <taxon>Pterygota</taxon>
        <taxon>Neoptera</taxon>
        <taxon>Endopterygota</taxon>
        <taxon>Hymenoptera</taxon>
        <taxon>Apocrita</taxon>
        <taxon>Aculeata</taxon>
        <taxon>Formicoidea</taxon>
        <taxon>Formicidae</taxon>
        <taxon>Formicinae</taxon>
        <taxon>Lasius</taxon>
        <taxon>Lasius</taxon>
    </lineage>
</organism>
<keyword evidence="3" id="KW-1185">Reference proteome</keyword>
<evidence type="ECO:0000256" key="1">
    <source>
        <dbReference type="SAM" id="MobiDB-lite"/>
    </source>
</evidence>
<name>A0A0J7MZQ0_LASNI</name>
<feature type="region of interest" description="Disordered" evidence="1">
    <location>
        <begin position="45"/>
        <end position="106"/>
    </location>
</feature>
<comment type="caution">
    <text evidence="2">The sequence shown here is derived from an EMBL/GenBank/DDBJ whole genome shotgun (WGS) entry which is preliminary data.</text>
</comment>
<accession>A0A0J7MZQ0</accession>